<evidence type="ECO:0000256" key="3">
    <source>
        <dbReference type="ARBA" id="ARBA00022771"/>
    </source>
</evidence>
<dbReference type="AlphaFoldDB" id="A0A8H7QH37"/>
<dbReference type="InterPro" id="IPR051718">
    <property type="entry name" value="ARF_GTPase-activating"/>
</dbReference>
<dbReference type="SMART" id="SM00105">
    <property type="entry name" value="ArfGap"/>
    <property type="match status" value="1"/>
</dbReference>
<organism evidence="7 8">
    <name type="scientific">Mucor plumbeus</name>
    <dbReference type="NCBI Taxonomy" id="97098"/>
    <lineage>
        <taxon>Eukaryota</taxon>
        <taxon>Fungi</taxon>
        <taxon>Fungi incertae sedis</taxon>
        <taxon>Mucoromycota</taxon>
        <taxon>Mucoromycotina</taxon>
        <taxon>Mucoromycetes</taxon>
        <taxon>Mucorales</taxon>
        <taxon>Mucorineae</taxon>
        <taxon>Mucoraceae</taxon>
        <taxon>Mucor</taxon>
    </lineage>
</organism>
<dbReference type="InterPro" id="IPR038508">
    <property type="entry name" value="ArfGAP_dom_sf"/>
</dbReference>
<dbReference type="PANTHER" id="PTHR45705:SF1">
    <property type="entry name" value="FI20236P1"/>
    <property type="match status" value="1"/>
</dbReference>
<dbReference type="SUPFAM" id="SSF57863">
    <property type="entry name" value="ArfGap/RecO-like zinc finger"/>
    <property type="match status" value="1"/>
</dbReference>
<reference evidence="7" key="1">
    <citation type="submission" date="2020-12" db="EMBL/GenBank/DDBJ databases">
        <title>Metabolic potential, ecology and presence of endohyphal bacteria is reflected in genomic diversity of Mucoromycotina.</title>
        <authorList>
            <person name="Muszewska A."/>
            <person name="Okrasinska A."/>
            <person name="Steczkiewicz K."/>
            <person name="Drgas O."/>
            <person name="Orlowska M."/>
            <person name="Perlinska-Lenart U."/>
            <person name="Aleksandrzak-Piekarczyk T."/>
            <person name="Szatraj K."/>
            <person name="Zielenkiewicz U."/>
            <person name="Pilsyk S."/>
            <person name="Malc E."/>
            <person name="Mieczkowski P."/>
            <person name="Kruszewska J.S."/>
            <person name="Biernat P."/>
            <person name="Pawlowska J."/>
        </authorList>
    </citation>
    <scope>NUCLEOTIDE SEQUENCE</scope>
    <source>
        <strain evidence="7">CBS 226.32</strain>
    </source>
</reference>
<keyword evidence="4" id="KW-0862">Zinc</keyword>
<keyword evidence="8" id="KW-1185">Reference proteome</keyword>
<dbReference type="CDD" id="cd08204">
    <property type="entry name" value="ArfGap"/>
    <property type="match status" value="1"/>
</dbReference>
<dbReference type="GO" id="GO:0008270">
    <property type="term" value="F:zinc ion binding"/>
    <property type="evidence" value="ECO:0007669"/>
    <property type="project" value="UniProtKB-KW"/>
</dbReference>
<dbReference type="PANTHER" id="PTHR45705">
    <property type="entry name" value="FI20236P1"/>
    <property type="match status" value="1"/>
</dbReference>
<dbReference type="EMBL" id="JAEPRC010000734">
    <property type="protein sequence ID" value="KAG2192378.1"/>
    <property type="molecule type" value="Genomic_DNA"/>
</dbReference>
<gene>
    <name evidence="7" type="ORF">INT46_009273</name>
</gene>
<keyword evidence="2" id="KW-0479">Metal-binding</keyword>
<dbReference type="PRINTS" id="PR00405">
    <property type="entry name" value="REVINTRACTNG"/>
</dbReference>
<accession>A0A8H7QH37</accession>
<dbReference type="InterPro" id="IPR001164">
    <property type="entry name" value="ArfGAP_dom"/>
</dbReference>
<evidence type="ECO:0000256" key="4">
    <source>
        <dbReference type="ARBA" id="ARBA00022833"/>
    </source>
</evidence>
<evidence type="ECO:0000313" key="8">
    <source>
        <dbReference type="Proteomes" id="UP000650833"/>
    </source>
</evidence>
<name>A0A8H7QH37_9FUNG</name>
<comment type="caution">
    <text evidence="7">The sequence shown here is derived from an EMBL/GenBank/DDBJ whole genome shotgun (WGS) entry which is preliminary data.</text>
</comment>
<proteinExistence type="predicted"/>
<evidence type="ECO:0000256" key="2">
    <source>
        <dbReference type="ARBA" id="ARBA00022723"/>
    </source>
</evidence>
<sequence>MHRKQSKATQERHDRMLNELYKILGNDRCADCTAKNPRWASHSLGVFLCIRCASLHRKMGTHISKVKSCSMDCWTLAELQNMKNLGGNSFINEQINPNSSSNLPIALDDNHIMEKFIRDKWERKSFIVSSNDSTPAASQEDLVLLPTPSLSSTNSSLVSSPIPQPQQQHVFASRNFVENSSSNPFLINPFTANFEVTQVQAQESIHHHKHVISTTPTFPINNVALTTNPFLLQQKPSSTNIQYSMNNPFIQNPF</sequence>
<keyword evidence="1" id="KW-0343">GTPase activation</keyword>
<dbReference type="Proteomes" id="UP000650833">
    <property type="component" value="Unassembled WGS sequence"/>
</dbReference>
<dbReference type="FunFam" id="1.10.220.150:FF:000009">
    <property type="entry name" value="stromal membrane-associated protein 1 isoform X1"/>
    <property type="match status" value="1"/>
</dbReference>
<keyword evidence="3 5" id="KW-0863">Zinc-finger</keyword>
<protein>
    <recommendedName>
        <fullName evidence="6">Arf-GAP domain-containing protein</fullName>
    </recommendedName>
</protein>
<feature type="domain" description="Arf-GAP" evidence="6">
    <location>
        <begin position="14"/>
        <end position="135"/>
    </location>
</feature>
<dbReference type="InterPro" id="IPR037278">
    <property type="entry name" value="ARFGAP/RecO"/>
</dbReference>
<dbReference type="Gene3D" id="1.10.220.150">
    <property type="entry name" value="Arf GTPase activating protein"/>
    <property type="match status" value="1"/>
</dbReference>
<evidence type="ECO:0000259" key="6">
    <source>
        <dbReference type="PROSITE" id="PS50115"/>
    </source>
</evidence>
<dbReference type="OrthoDB" id="10266696at2759"/>
<dbReference type="Pfam" id="PF01412">
    <property type="entry name" value="ArfGap"/>
    <property type="match status" value="1"/>
</dbReference>
<dbReference type="PROSITE" id="PS50115">
    <property type="entry name" value="ARFGAP"/>
    <property type="match status" value="1"/>
</dbReference>
<evidence type="ECO:0000256" key="1">
    <source>
        <dbReference type="ARBA" id="ARBA00022468"/>
    </source>
</evidence>
<evidence type="ECO:0000256" key="5">
    <source>
        <dbReference type="PROSITE-ProRule" id="PRU00288"/>
    </source>
</evidence>
<dbReference type="GO" id="GO:0005096">
    <property type="term" value="F:GTPase activator activity"/>
    <property type="evidence" value="ECO:0007669"/>
    <property type="project" value="UniProtKB-KW"/>
</dbReference>
<evidence type="ECO:0000313" key="7">
    <source>
        <dbReference type="EMBL" id="KAG2192378.1"/>
    </source>
</evidence>
<dbReference type="GO" id="GO:0005737">
    <property type="term" value="C:cytoplasm"/>
    <property type="evidence" value="ECO:0007669"/>
    <property type="project" value="TreeGrafter"/>
</dbReference>